<feature type="non-terminal residue" evidence="1">
    <location>
        <position position="1"/>
    </location>
</feature>
<feature type="non-terminal residue" evidence="1">
    <location>
        <position position="85"/>
    </location>
</feature>
<dbReference type="EMBL" id="HACG01032462">
    <property type="protein sequence ID" value="CEK79327.1"/>
    <property type="molecule type" value="Transcribed_RNA"/>
</dbReference>
<protein>
    <submittedName>
        <fullName evidence="1">Uncharacterized protein</fullName>
    </submittedName>
</protein>
<sequence>DINIGSVSEPDFLISSKEDDDVTVVDVILSSTGNHYGDTDGTNIGYSHMNHKKNVSQGFLGDCISKNCASETDDLLLDTSVTCAT</sequence>
<name>A0A0B7AFA5_9EUPU</name>
<organism evidence="1">
    <name type="scientific">Arion vulgaris</name>
    <dbReference type="NCBI Taxonomy" id="1028688"/>
    <lineage>
        <taxon>Eukaryota</taxon>
        <taxon>Metazoa</taxon>
        <taxon>Spiralia</taxon>
        <taxon>Lophotrochozoa</taxon>
        <taxon>Mollusca</taxon>
        <taxon>Gastropoda</taxon>
        <taxon>Heterobranchia</taxon>
        <taxon>Euthyneura</taxon>
        <taxon>Panpulmonata</taxon>
        <taxon>Eupulmonata</taxon>
        <taxon>Stylommatophora</taxon>
        <taxon>Helicina</taxon>
        <taxon>Arionoidea</taxon>
        <taxon>Arionidae</taxon>
        <taxon>Arion</taxon>
    </lineage>
</organism>
<accession>A0A0B7AFA5</accession>
<dbReference type="AlphaFoldDB" id="A0A0B7AFA5"/>
<reference evidence="1" key="1">
    <citation type="submission" date="2014-12" db="EMBL/GenBank/DDBJ databases">
        <title>Insight into the proteome of Arion vulgaris.</title>
        <authorList>
            <person name="Aradska J."/>
            <person name="Bulat T."/>
            <person name="Smidak R."/>
            <person name="Sarate P."/>
            <person name="Gangsoo J."/>
            <person name="Sialana F."/>
            <person name="Bilban M."/>
            <person name="Lubec G."/>
        </authorList>
    </citation>
    <scope>NUCLEOTIDE SEQUENCE</scope>
    <source>
        <tissue evidence="1">Skin</tissue>
    </source>
</reference>
<gene>
    <name evidence="1" type="primary">ORF114817</name>
</gene>
<evidence type="ECO:0000313" key="1">
    <source>
        <dbReference type="EMBL" id="CEK79327.1"/>
    </source>
</evidence>
<proteinExistence type="predicted"/>